<dbReference type="AlphaFoldDB" id="A0A1H3M6B3"/>
<organism evidence="1 2">
    <name type="scientific">Saccharopolyspora shandongensis</name>
    <dbReference type="NCBI Taxonomy" id="418495"/>
    <lineage>
        <taxon>Bacteria</taxon>
        <taxon>Bacillati</taxon>
        <taxon>Actinomycetota</taxon>
        <taxon>Actinomycetes</taxon>
        <taxon>Pseudonocardiales</taxon>
        <taxon>Pseudonocardiaceae</taxon>
        <taxon>Saccharopolyspora</taxon>
    </lineage>
</organism>
<gene>
    <name evidence="1" type="ORF">SAMN05216215_103351</name>
</gene>
<dbReference type="RefSeq" id="WP_093271434.1">
    <property type="nucleotide sequence ID" value="NZ_FNOK01000033.1"/>
</dbReference>
<sequence>MPANPKSAESAWVQHEVQFWKEQGRAKSLLIVLTDGEIRLTASSETTITTAMLWNVGDLPDVVARATELACAAAGPGFTEQEWNVRAPGLPYRRLCP</sequence>
<accession>A0A1H3M6B3</accession>
<dbReference type="Proteomes" id="UP000199529">
    <property type="component" value="Unassembled WGS sequence"/>
</dbReference>
<evidence type="ECO:0000313" key="2">
    <source>
        <dbReference type="Proteomes" id="UP000199529"/>
    </source>
</evidence>
<evidence type="ECO:0000313" key="1">
    <source>
        <dbReference type="EMBL" id="SDY71545.1"/>
    </source>
</evidence>
<proteinExistence type="predicted"/>
<name>A0A1H3M6B3_9PSEU</name>
<keyword evidence="2" id="KW-1185">Reference proteome</keyword>
<reference evidence="2" key="1">
    <citation type="submission" date="2016-10" db="EMBL/GenBank/DDBJ databases">
        <authorList>
            <person name="Varghese N."/>
            <person name="Submissions S."/>
        </authorList>
    </citation>
    <scope>NUCLEOTIDE SEQUENCE [LARGE SCALE GENOMIC DNA]</scope>
    <source>
        <strain evidence="2">CGMCC 4.3530</strain>
    </source>
</reference>
<protein>
    <submittedName>
        <fullName evidence="1">Uncharacterized protein</fullName>
    </submittedName>
</protein>
<dbReference type="EMBL" id="FNOK01000033">
    <property type="protein sequence ID" value="SDY71545.1"/>
    <property type="molecule type" value="Genomic_DNA"/>
</dbReference>